<name>A0ACC3YEV0_COLTU</name>
<sequence>MPPKRKPRRDEDELQSIRGTAAITKDLPSLPSRFDTSYGSAPSTIPRNNRRGQVRNIQDAVQDALNDDDSEDDQDDRDSRIKSNLGIKPKPHRRFQPELEPEPEPEPEPDVQPDFGPEFDSDSESPPPRDSTPELPRAHNSPQRSSPLRTAPTVESVSFQADLSVGTRRSKRLLPGAAPPKGSDLPPPGPTTGRASRDSSEGAASMLAPKSTWRNSGAPTSDSHFPPASQGSVFHRALAEGTDRFATRRLGSEDPAPTPDSVRTFGQESSLFGDATIASLSSKSLSSVDDNPVPTIEEDSPVEAEEDNVFALKSPSKRLLRPPKHNPPMAPRSFNRPDQPKEPIRSPVVEVADRPAPDVRPPHNSSLPSTPPEPPRTPTGDRLRPQKQSPQAASPAQPAVVQVVPVTTDASLPARSQRGSSLPAVSSTSRLQSTRAMSTMPDIRTHAEEPSNVNRNLFHQSPARSSPSPFRPGPARQPVFASPRAAHSRPTVQPPFRETSPPRTRAEPRITEFRSNTHKQDRYATGQKQGGLFTRDMREKVELERQQDEAEQQALRSVRKARLQAWPRVYKNLYTWTNTARPDTPESDVSLNGSEPRPRRLPRQVPMKQFPWGSWILFTLADTFADILSFIFSPEAWLIRAVFGLALASFIGWTIFSGLSSVPALGLGGLQWYGFSDIAHNLGQFMPLWMTRPSTMFSDEDTREYLRRQRDHEYEITKLMTSAKLHEGSLSRLQQIIPKVVHMDLDKHGQPVVSQDFYHALRDLMKSDAEVLTLDRGHGGYHFISDEHWRAIKDRLKKDSVYQNAATPPKPGLSTTDVEGIVKNSFSNSWEKWLKSNNMQVAKILEPAFGTSIPDKIEKDLEAKLEKYVKDLYKEKGTKDVVVTREEFIRHLKGEFAAHRNEVKAEAQELQKKLEEYISQSVDLAMSKAPPSGVSRTEMVHIVDEMIRQAIANAGLEALAKGKIGANWISELRRQVNYLTIGNGVVIDPDHTSPDYQPSIKGKIGSPAWLASTKRSPYVLGAVKTLLRWEDEGECWCGQTTVDKQGQSLGVFISYLLSHEIIPRHVVVEHILPSATLNPEARPKDMEVWAYIAEVTLRSRVEDFSASHFPAASRQKWLSDGWVKIGQFTYESNDALDGVHVHQLSPELVNLGAATDHIILRAVSNHGADHTCIYRARLFGDRQA</sequence>
<dbReference type="EMBL" id="VUJX02000011">
    <property type="protein sequence ID" value="KAL0930374.1"/>
    <property type="molecule type" value="Genomic_DNA"/>
</dbReference>
<protein>
    <submittedName>
        <fullName evidence="1">Spindle pole body-associated protein sad1</fullName>
    </submittedName>
</protein>
<keyword evidence="2" id="KW-1185">Reference proteome</keyword>
<proteinExistence type="predicted"/>
<gene>
    <name evidence="1" type="ORF">CTRU02_214449</name>
</gene>
<organism evidence="1 2">
    <name type="scientific">Colletotrichum truncatum</name>
    <name type="common">Anthracnose fungus</name>
    <name type="synonym">Colletotrichum capsici</name>
    <dbReference type="NCBI Taxonomy" id="5467"/>
    <lineage>
        <taxon>Eukaryota</taxon>
        <taxon>Fungi</taxon>
        <taxon>Dikarya</taxon>
        <taxon>Ascomycota</taxon>
        <taxon>Pezizomycotina</taxon>
        <taxon>Sordariomycetes</taxon>
        <taxon>Hypocreomycetidae</taxon>
        <taxon>Glomerellales</taxon>
        <taxon>Glomerellaceae</taxon>
        <taxon>Colletotrichum</taxon>
        <taxon>Colletotrichum truncatum species complex</taxon>
    </lineage>
</organism>
<evidence type="ECO:0000313" key="2">
    <source>
        <dbReference type="Proteomes" id="UP000805649"/>
    </source>
</evidence>
<reference evidence="1 2" key="1">
    <citation type="journal article" date="2020" name="Phytopathology">
        <title>Genome Sequence Resources of Colletotrichum truncatum, C. plurivorum, C. musicola, and C. sojae: Four Species Pathogenic to Soybean (Glycine max).</title>
        <authorList>
            <person name="Rogerio F."/>
            <person name="Boufleur T.R."/>
            <person name="Ciampi-Guillardi M."/>
            <person name="Sukno S.A."/>
            <person name="Thon M.R."/>
            <person name="Massola Junior N.S."/>
            <person name="Baroncelli R."/>
        </authorList>
    </citation>
    <scope>NUCLEOTIDE SEQUENCE [LARGE SCALE GENOMIC DNA]</scope>
    <source>
        <strain evidence="1 2">CMES1059</strain>
    </source>
</reference>
<evidence type="ECO:0000313" key="1">
    <source>
        <dbReference type="EMBL" id="KAL0930374.1"/>
    </source>
</evidence>
<comment type="caution">
    <text evidence="1">The sequence shown here is derived from an EMBL/GenBank/DDBJ whole genome shotgun (WGS) entry which is preliminary data.</text>
</comment>
<accession>A0ACC3YEV0</accession>
<dbReference type="Proteomes" id="UP000805649">
    <property type="component" value="Unassembled WGS sequence"/>
</dbReference>